<evidence type="ECO:0000256" key="1">
    <source>
        <dbReference type="SAM" id="MobiDB-lite"/>
    </source>
</evidence>
<protein>
    <recommendedName>
        <fullName evidence="2">CxC2-like cysteine cluster KDZ transposase-associated domain-containing protein</fullName>
    </recommendedName>
</protein>
<feature type="compositionally biased region" description="Acidic residues" evidence="1">
    <location>
        <begin position="1092"/>
        <end position="1110"/>
    </location>
</feature>
<sequence>MFHVLNNRGRSRGRGRGRNGKKLEIIDLVDHSTHKVDVVLPGTSRDGRRGIEHRVAVPPPVPEDKTSVQETPSVQTFSYSDSDLSATPLIEYLDSFATDDAFLFNSAWNNPTLDNVDKEEDAVEARETRQRIVVAQGSTRLMQEWRVLATSFLEEMLRLDGKSADENFCVACKKETTTLYRCRICSGDSLLCSECIVRGHVQRPLDIIEKWNGFFFERATLGSIGFGIQLGHPPGECCSSPRPARSNFVIVDVDSIQDVNVSYCMCRRSSVVGDSWQQLMRYRLYPGSVDTPATAFTFRCLTLFHNLTLQGKMTAYDFYHGLETLTDATGLTNVKDRYDSFVRVVRQWRFLKLLKRAGIGNVEEVDLDDLDPGSLAIRCPACPTPGVNMPDTLEGINPDERYLFRKFISVDACFRLKRRNVSSEEKDPGLFSGLAYFVPPGPYGEWVAMLPEQNDTSSCPGLAAMDQAETKYSKGYATTGVLFCLCSRHELVQPRGAGDLTKGEKHGCGDYVVMYSQQEGGSKLERVLVYDIACQWFKRFFQRILNLPNTVSFDTVRTLWQFAVPKLHIKTHTLYCQQNFSLHLMVGAGSTDGEGIERQWASLGPIGTSTKEMGPGHRRDTIDDHVSSWNWRKVSRLGERLKAKRRDAREQAAIQTEEYLDFSETQSTNVEGWRQRVIEWEGATESERAELSNPYAQVHKGLTIQEVRLQYAQQEEKDQKAGVVRLHDVSPSGYMVMALEVEEQQRQLSIDIKGTRYDSALQKTELLEMRGKLERLMARLRSIQRIYTPAAVTELIAGDLTNRRDPKTGEKIPLEIEEIPVLLPTGLSAESRLDPAVKGWVEMEVEFRKSQAASALEDLRSNLFVRARLNLQMHLHVRHQRGSGRARQVLARNERKVQASKLRYRAARDALVVALGGAEVEKLGLRVLNDSDVRSFEDDDTQANRSQRKVLGKRKRTDQETLPALIRPGETRKNLPWIWTGIDTGADSEAMLDSLRIEWSKSWARKRRWDEELRILQVEMDRTCVSLAVEGRRWKVRALAETGKGVWAEGRKAYAFRQAAIREGLVTKFRRLWGQADRPRKMLSHPSRTGQEEEEEEELIPVAEESGEED</sequence>
<feature type="compositionally biased region" description="Basic residues" evidence="1">
    <location>
        <begin position="946"/>
        <end position="956"/>
    </location>
</feature>
<evidence type="ECO:0000313" key="4">
    <source>
        <dbReference type="Proteomes" id="UP001465976"/>
    </source>
</evidence>
<dbReference type="Pfam" id="PF18758">
    <property type="entry name" value="KDZ"/>
    <property type="match status" value="1"/>
</dbReference>
<accession>A0ABR3EWA7</accession>
<dbReference type="EMBL" id="JBAHYK010001648">
    <property type="protein sequence ID" value="KAL0567206.1"/>
    <property type="molecule type" value="Genomic_DNA"/>
</dbReference>
<keyword evidence="4" id="KW-1185">Reference proteome</keyword>
<feature type="region of interest" description="Disordered" evidence="1">
    <location>
        <begin position="1080"/>
        <end position="1110"/>
    </location>
</feature>
<dbReference type="PANTHER" id="PTHR33096:SF1">
    <property type="entry name" value="CXC1-LIKE CYSTEINE CLUSTER ASSOCIATED WITH KDZ TRANSPOSASES DOMAIN-CONTAINING PROTEIN"/>
    <property type="match status" value="1"/>
</dbReference>
<organism evidence="3 4">
    <name type="scientific">Marasmius crinis-equi</name>
    <dbReference type="NCBI Taxonomy" id="585013"/>
    <lineage>
        <taxon>Eukaryota</taxon>
        <taxon>Fungi</taxon>
        <taxon>Dikarya</taxon>
        <taxon>Basidiomycota</taxon>
        <taxon>Agaricomycotina</taxon>
        <taxon>Agaricomycetes</taxon>
        <taxon>Agaricomycetidae</taxon>
        <taxon>Agaricales</taxon>
        <taxon>Marasmiineae</taxon>
        <taxon>Marasmiaceae</taxon>
        <taxon>Marasmius</taxon>
    </lineage>
</organism>
<evidence type="ECO:0000259" key="2">
    <source>
        <dbReference type="Pfam" id="PF18803"/>
    </source>
</evidence>
<dbReference type="InterPro" id="IPR040521">
    <property type="entry name" value="KDZ"/>
</dbReference>
<comment type="caution">
    <text evidence="3">The sequence shown here is derived from an EMBL/GenBank/DDBJ whole genome shotgun (WGS) entry which is preliminary data.</text>
</comment>
<gene>
    <name evidence="3" type="ORF">V5O48_014794</name>
</gene>
<name>A0ABR3EWA7_9AGAR</name>
<feature type="compositionally biased region" description="Basic and acidic residues" evidence="1">
    <location>
        <begin position="45"/>
        <end position="55"/>
    </location>
</feature>
<dbReference type="Pfam" id="PF18803">
    <property type="entry name" value="CxC2"/>
    <property type="match status" value="1"/>
</dbReference>
<evidence type="ECO:0000313" key="3">
    <source>
        <dbReference type="EMBL" id="KAL0567206.1"/>
    </source>
</evidence>
<dbReference type="Proteomes" id="UP001465976">
    <property type="component" value="Unassembled WGS sequence"/>
</dbReference>
<dbReference type="PANTHER" id="PTHR33096">
    <property type="entry name" value="CXC2 DOMAIN-CONTAINING PROTEIN"/>
    <property type="match status" value="1"/>
</dbReference>
<feature type="region of interest" description="Disordered" evidence="1">
    <location>
        <begin position="42"/>
        <end position="72"/>
    </location>
</feature>
<dbReference type="InterPro" id="IPR041457">
    <property type="entry name" value="CxC2_KDZ-assoc"/>
</dbReference>
<feature type="region of interest" description="Disordered" evidence="1">
    <location>
        <begin position="937"/>
        <end position="956"/>
    </location>
</feature>
<reference evidence="3 4" key="1">
    <citation type="submission" date="2024-02" db="EMBL/GenBank/DDBJ databases">
        <title>A draft genome for the cacao thread blight pathogen Marasmius crinis-equi.</title>
        <authorList>
            <person name="Cohen S.P."/>
            <person name="Baruah I.K."/>
            <person name="Amoako-Attah I."/>
            <person name="Bukari Y."/>
            <person name="Meinhardt L.W."/>
            <person name="Bailey B.A."/>
        </authorList>
    </citation>
    <scope>NUCLEOTIDE SEQUENCE [LARGE SCALE GENOMIC DNA]</scope>
    <source>
        <strain evidence="3 4">GH-76</strain>
    </source>
</reference>
<proteinExistence type="predicted"/>
<feature type="domain" description="CxC2-like cysteine cluster KDZ transposase-associated" evidence="2">
    <location>
        <begin position="221"/>
        <end position="330"/>
    </location>
</feature>